<accession>A0A9P5S155</accession>
<feature type="domain" description="Rab-GAP TBC" evidence="2">
    <location>
        <begin position="303"/>
        <end position="521"/>
    </location>
</feature>
<dbReference type="InterPro" id="IPR050302">
    <property type="entry name" value="Rab_GAP_TBC_domain"/>
</dbReference>
<dbReference type="EMBL" id="JAAAUQ010000229">
    <property type="protein sequence ID" value="KAF9152653.1"/>
    <property type="molecule type" value="Genomic_DNA"/>
</dbReference>
<protein>
    <recommendedName>
        <fullName evidence="2">Rab-GAP TBC domain-containing protein</fullName>
    </recommendedName>
</protein>
<evidence type="ECO:0000256" key="1">
    <source>
        <dbReference type="SAM" id="MobiDB-lite"/>
    </source>
</evidence>
<evidence type="ECO:0000313" key="4">
    <source>
        <dbReference type="Proteomes" id="UP000748756"/>
    </source>
</evidence>
<feature type="region of interest" description="Disordered" evidence="1">
    <location>
        <begin position="89"/>
        <end position="226"/>
    </location>
</feature>
<dbReference type="PROSITE" id="PS50086">
    <property type="entry name" value="TBC_RABGAP"/>
    <property type="match status" value="1"/>
</dbReference>
<keyword evidence="4" id="KW-1185">Reference proteome</keyword>
<gene>
    <name evidence="3" type="ORF">BG015_004932</name>
</gene>
<feature type="compositionally biased region" description="Polar residues" evidence="1">
    <location>
        <begin position="157"/>
        <end position="200"/>
    </location>
</feature>
<dbReference type="Gene3D" id="1.10.10.750">
    <property type="entry name" value="Ypt/Rab-GAP domain of gyp1p, domain 1"/>
    <property type="match status" value="1"/>
</dbReference>
<comment type="caution">
    <text evidence="3">The sequence shown here is derived from an EMBL/GenBank/DDBJ whole genome shotgun (WGS) entry which is preliminary data.</text>
</comment>
<dbReference type="GO" id="GO:0031267">
    <property type="term" value="F:small GTPase binding"/>
    <property type="evidence" value="ECO:0007669"/>
    <property type="project" value="TreeGrafter"/>
</dbReference>
<feature type="compositionally biased region" description="Polar residues" evidence="1">
    <location>
        <begin position="114"/>
        <end position="131"/>
    </location>
</feature>
<reference evidence="3" key="1">
    <citation type="journal article" date="2020" name="Fungal Divers.">
        <title>Resolving the Mortierellaceae phylogeny through synthesis of multi-gene phylogenetics and phylogenomics.</title>
        <authorList>
            <person name="Vandepol N."/>
            <person name="Liber J."/>
            <person name="Desiro A."/>
            <person name="Na H."/>
            <person name="Kennedy M."/>
            <person name="Barry K."/>
            <person name="Grigoriev I.V."/>
            <person name="Miller A.N."/>
            <person name="O'Donnell K."/>
            <person name="Stajich J.E."/>
            <person name="Bonito G."/>
        </authorList>
    </citation>
    <scope>NUCLEOTIDE SEQUENCE</scope>
    <source>
        <strain evidence="3">NRRL 6426</strain>
    </source>
</reference>
<proteinExistence type="predicted"/>
<dbReference type="Pfam" id="PF00566">
    <property type="entry name" value="RabGAP-TBC"/>
    <property type="match status" value="1"/>
</dbReference>
<dbReference type="PANTHER" id="PTHR47219">
    <property type="entry name" value="RAB GTPASE-ACTIVATING PROTEIN 1-LIKE"/>
    <property type="match status" value="1"/>
</dbReference>
<feature type="region of interest" description="Disordered" evidence="1">
    <location>
        <begin position="1"/>
        <end position="74"/>
    </location>
</feature>
<feature type="compositionally biased region" description="Low complexity" evidence="1">
    <location>
        <begin position="94"/>
        <end position="111"/>
    </location>
</feature>
<evidence type="ECO:0000313" key="3">
    <source>
        <dbReference type="EMBL" id="KAF9152653.1"/>
    </source>
</evidence>
<dbReference type="Proteomes" id="UP000748756">
    <property type="component" value="Unassembled WGS sequence"/>
</dbReference>
<dbReference type="InterPro" id="IPR000195">
    <property type="entry name" value="Rab-GAP-TBC_dom"/>
</dbReference>
<dbReference type="SMART" id="SM00164">
    <property type="entry name" value="TBC"/>
    <property type="match status" value="1"/>
</dbReference>
<dbReference type="SUPFAM" id="SSF47923">
    <property type="entry name" value="Ypt/Rab-GAP domain of gyp1p"/>
    <property type="match status" value="2"/>
</dbReference>
<name>A0A9P5S155_9FUNG</name>
<evidence type="ECO:0000259" key="2">
    <source>
        <dbReference type="PROSITE" id="PS50086"/>
    </source>
</evidence>
<dbReference type="PANTHER" id="PTHR47219:SF20">
    <property type="entry name" value="TBC1 DOMAIN FAMILY MEMBER 2B"/>
    <property type="match status" value="1"/>
</dbReference>
<dbReference type="GO" id="GO:0005096">
    <property type="term" value="F:GTPase activator activity"/>
    <property type="evidence" value="ECO:0007669"/>
    <property type="project" value="TreeGrafter"/>
</dbReference>
<dbReference type="InterPro" id="IPR035969">
    <property type="entry name" value="Rab-GAP_TBC_sf"/>
</dbReference>
<sequence length="615" mass="69522">MAMATPAPVGQNRSNEFVADPAGPPSPSQHQPQHQLPYHQPVPARRILKTSKSVDGLRRARSHTADPTTQSLRRDFEGLYMNSPSLTQTQLDAYGGTNSSDNYNSNNNGHYQPQGLSPSKSLHRNGSSQNGKVFDPRGDSRFGSHSQNQQQQDQQGLAPSQPGSTQSPYQNLHVQASQIASRSTPKLTLFTQPVSQSHYTNESKETRSFNGLPGQLDPKPKPKSSRLKPIVAVEKADDEHVERDQYGFKKESQWLSQHDFVIFETYYIPIMERRRQKWAIFMNDSAGELPPRSAKLKRYIRKGIPPALRGEAWFHYSGAEDKCKANPGLFKRLVAQAKTKGATNEHAEVIERDLHRTFPENINFKSQITKQQDGGTSLSTENVAAIQSLRRVLLAFSLHCPTIGYCQSLNYIAGMLLLFMNEEQSFWTLSVIIQNFLPEGMYDVTMEGANIDQAVLMTLVMERLPTIWAKFSNGATSVEMDEGPGLPTVTLVTSHWFLTLFINILPVESILRVWDCFFYEGRKILFRVALTILRMHESEISKIDDPLEVFQVVQNIPKRLIDCHKLMEACFKRMGSFDLTTKDIDRRYDTFRAKRKSARAVAQASRTAAHRDPKK</sequence>
<organism evidence="3 4">
    <name type="scientific">Linnemannia schmuckeri</name>
    <dbReference type="NCBI Taxonomy" id="64567"/>
    <lineage>
        <taxon>Eukaryota</taxon>
        <taxon>Fungi</taxon>
        <taxon>Fungi incertae sedis</taxon>
        <taxon>Mucoromycota</taxon>
        <taxon>Mortierellomycotina</taxon>
        <taxon>Mortierellomycetes</taxon>
        <taxon>Mortierellales</taxon>
        <taxon>Mortierellaceae</taxon>
        <taxon>Linnemannia</taxon>
    </lineage>
</organism>
<dbReference type="AlphaFoldDB" id="A0A9P5S155"/>
<feature type="compositionally biased region" description="Low complexity" evidence="1">
    <location>
        <begin position="28"/>
        <end position="43"/>
    </location>
</feature>
<dbReference type="FunFam" id="1.10.8.270:FF:000016">
    <property type="entry name" value="TBC1 domain family member 2A"/>
    <property type="match status" value="1"/>
</dbReference>
<dbReference type="OrthoDB" id="294251at2759"/>
<dbReference type="Gene3D" id="1.10.8.270">
    <property type="entry name" value="putative rabgap domain of human tbc1 domain family member 14 like domains"/>
    <property type="match status" value="1"/>
</dbReference>
<dbReference type="Gene3D" id="1.10.472.80">
    <property type="entry name" value="Ypt/Rab-GAP domain of gyp1p, domain 3"/>
    <property type="match status" value="1"/>
</dbReference>